<dbReference type="PANTHER" id="PTHR19367:SF18">
    <property type="entry name" value="T CELL RECEPTOR ALPHA VARIABLE 16"/>
    <property type="match status" value="1"/>
</dbReference>
<dbReference type="InterPro" id="IPR007110">
    <property type="entry name" value="Ig-like_dom"/>
</dbReference>
<keyword evidence="4" id="KW-0393">Immunoglobulin domain</keyword>
<dbReference type="AlphaFoldDB" id="A0AAY4AHH7"/>
<keyword evidence="3" id="KW-0675">Receptor</keyword>
<protein>
    <recommendedName>
        <fullName evidence="7">Ig-like domain-containing protein</fullName>
    </recommendedName>
</protein>
<sequence length="200" mass="22610">CFKHIFSQLLSLYSLQCGSCNGITSKVAEVFAKEESEIIMSCDISTTLRNLFWYRQHHRSAPQILVTMYKPGKEEESTEGPRIDFNQRLHSELSTMLKTVPLKIQDLQVSDSAVYYCALQPTVTHAQSTLIQKHISILLSIENPHSFMLANLICKIFGSVLLNFAVNFNEIRKPIKLRSQSLQEVPKTHSVCLSLLPEGA</sequence>
<evidence type="ECO:0000313" key="9">
    <source>
        <dbReference type="Proteomes" id="UP000694580"/>
    </source>
</evidence>
<keyword evidence="9" id="KW-1185">Reference proteome</keyword>
<dbReference type="Pfam" id="PF07686">
    <property type="entry name" value="V-set"/>
    <property type="match status" value="1"/>
</dbReference>
<dbReference type="Ensembl" id="ENSDCDT00010006992.1">
    <property type="protein sequence ID" value="ENSDCDP00010006761.1"/>
    <property type="gene ID" value="ENSDCDG00010002908.1"/>
</dbReference>
<dbReference type="Gene3D" id="2.60.40.10">
    <property type="entry name" value="Immunoglobulins"/>
    <property type="match status" value="1"/>
</dbReference>
<feature type="signal peptide" evidence="6">
    <location>
        <begin position="1"/>
        <end position="20"/>
    </location>
</feature>
<dbReference type="GO" id="GO:0002250">
    <property type="term" value="P:adaptive immune response"/>
    <property type="evidence" value="ECO:0007669"/>
    <property type="project" value="UniProtKB-KW"/>
</dbReference>
<dbReference type="SMART" id="SM00409">
    <property type="entry name" value="IG"/>
    <property type="match status" value="1"/>
</dbReference>
<evidence type="ECO:0000256" key="3">
    <source>
        <dbReference type="ARBA" id="ARBA00023170"/>
    </source>
</evidence>
<feature type="chain" id="PRO_5044222185" description="Ig-like domain-containing protein" evidence="6">
    <location>
        <begin position="21"/>
        <end position="200"/>
    </location>
</feature>
<name>A0AAY4AHH7_9TELE</name>
<keyword evidence="1 6" id="KW-0732">Signal</keyword>
<keyword evidence="5" id="KW-0391">Immunity</keyword>
<dbReference type="InterPro" id="IPR051287">
    <property type="entry name" value="TCR_variable_region"/>
</dbReference>
<evidence type="ECO:0000256" key="5">
    <source>
        <dbReference type="ARBA" id="ARBA00043266"/>
    </source>
</evidence>
<dbReference type="SUPFAM" id="SSF48726">
    <property type="entry name" value="Immunoglobulin"/>
    <property type="match status" value="1"/>
</dbReference>
<keyword evidence="2" id="KW-1064">Adaptive immunity</keyword>
<reference evidence="8" key="2">
    <citation type="submission" date="2025-08" db="UniProtKB">
        <authorList>
            <consortium name="Ensembl"/>
        </authorList>
    </citation>
    <scope>IDENTIFICATION</scope>
</reference>
<dbReference type="Proteomes" id="UP000694580">
    <property type="component" value="Chromosome 4"/>
</dbReference>
<keyword evidence="5" id="KW-1279">T cell receptor</keyword>
<feature type="domain" description="Ig-like" evidence="7">
    <location>
        <begin position="25"/>
        <end position="136"/>
    </location>
</feature>
<accession>A0AAY4AHH7</accession>
<dbReference type="InterPro" id="IPR003599">
    <property type="entry name" value="Ig_sub"/>
</dbReference>
<evidence type="ECO:0000256" key="6">
    <source>
        <dbReference type="SAM" id="SignalP"/>
    </source>
</evidence>
<dbReference type="InterPro" id="IPR013783">
    <property type="entry name" value="Ig-like_fold"/>
</dbReference>
<dbReference type="PROSITE" id="PS50835">
    <property type="entry name" value="IG_LIKE"/>
    <property type="match status" value="1"/>
</dbReference>
<dbReference type="PANTHER" id="PTHR19367">
    <property type="entry name" value="T-CELL RECEPTOR ALPHA CHAIN V REGION"/>
    <property type="match status" value="1"/>
</dbReference>
<dbReference type="InterPro" id="IPR013106">
    <property type="entry name" value="Ig_V-set"/>
</dbReference>
<dbReference type="SMART" id="SM00406">
    <property type="entry name" value="IGv"/>
    <property type="match status" value="1"/>
</dbReference>
<dbReference type="InterPro" id="IPR036179">
    <property type="entry name" value="Ig-like_dom_sf"/>
</dbReference>
<dbReference type="GO" id="GO:0042101">
    <property type="term" value="C:T cell receptor complex"/>
    <property type="evidence" value="ECO:0007669"/>
    <property type="project" value="UniProtKB-KW"/>
</dbReference>
<dbReference type="GeneTree" id="ENSGT01030000234557"/>
<reference evidence="8 9" key="1">
    <citation type="submission" date="2020-06" db="EMBL/GenBank/DDBJ databases">
        <authorList>
            <consortium name="Wellcome Sanger Institute Data Sharing"/>
        </authorList>
    </citation>
    <scope>NUCLEOTIDE SEQUENCE [LARGE SCALE GENOMIC DNA]</scope>
</reference>
<evidence type="ECO:0000256" key="1">
    <source>
        <dbReference type="ARBA" id="ARBA00022729"/>
    </source>
</evidence>
<evidence type="ECO:0000313" key="8">
    <source>
        <dbReference type="Ensembl" id="ENSDCDP00010006761.1"/>
    </source>
</evidence>
<reference evidence="8" key="3">
    <citation type="submission" date="2025-09" db="UniProtKB">
        <authorList>
            <consortium name="Ensembl"/>
        </authorList>
    </citation>
    <scope>IDENTIFICATION</scope>
</reference>
<evidence type="ECO:0000259" key="7">
    <source>
        <dbReference type="PROSITE" id="PS50835"/>
    </source>
</evidence>
<organism evidence="8 9">
    <name type="scientific">Denticeps clupeoides</name>
    <name type="common">denticle herring</name>
    <dbReference type="NCBI Taxonomy" id="299321"/>
    <lineage>
        <taxon>Eukaryota</taxon>
        <taxon>Metazoa</taxon>
        <taxon>Chordata</taxon>
        <taxon>Craniata</taxon>
        <taxon>Vertebrata</taxon>
        <taxon>Euteleostomi</taxon>
        <taxon>Actinopterygii</taxon>
        <taxon>Neopterygii</taxon>
        <taxon>Teleostei</taxon>
        <taxon>Clupei</taxon>
        <taxon>Clupeiformes</taxon>
        <taxon>Denticipitoidei</taxon>
        <taxon>Denticipitidae</taxon>
        <taxon>Denticeps</taxon>
    </lineage>
</organism>
<proteinExistence type="predicted"/>
<evidence type="ECO:0000256" key="4">
    <source>
        <dbReference type="ARBA" id="ARBA00023319"/>
    </source>
</evidence>
<evidence type="ECO:0000256" key="2">
    <source>
        <dbReference type="ARBA" id="ARBA00023130"/>
    </source>
</evidence>